<dbReference type="SUPFAM" id="SSF51306">
    <property type="entry name" value="LexA/Signal peptidase"/>
    <property type="match status" value="1"/>
</dbReference>
<name>A0ABX1T0B7_9BIFI</name>
<comment type="caution">
    <text evidence="9">The sequence shown here is derived from an EMBL/GenBank/DDBJ whole genome shotgun (WGS) entry which is preliminary data.</text>
</comment>
<keyword evidence="6" id="KW-0472">Membrane</keyword>
<evidence type="ECO:0000256" key="7">
    <source>
        <dbReference type="SAM" id="MobiDB-lite"/>
    </source>
</evidence>
<evidence type="ECO:0000256" key="5">
    <source>
        <dbReference type="ARBA" id="ARBA00022801"/>
    </source>
</evidence>
<organism evidence="9 10">
    <name type="scientific">Bifidobacterium panos</name>
    <dbReference type="NCBI Taxonomy" id="2675321"/>
    <lineage>
        <taxon>Bacteria</taxon>
        <taxon>Bacillati</taxon>
        <taxon>Actinomycetota</taxon>
        <taxon>Actinomycetes</taxon>
        <taxon>Bifidobacteriales</taxon>
        <taxon>Bifidobacteriaceae</taxon>
        <taxon>Bifidobacterium</taxon>
    </lineage>
</organism>
<evidence type="ECO:0000256" key="6">
    <source>
        <dbReference type="RuleBase" id="RU362042"/>
    </source>
</evidence>
<dbReference type="PANTHER" id="PTHR43390:SF1">
    <property type="entry name" value="CHLOROPLAST PROCESSING PEPTIDASE"/>
    <property type="match status" value="1"/>
</dbReference>
<evidence type="ECO:0000256" key="2">
    <source>
        <dbReference type="ARBA" id="ARBA00004401"/>
    </source>
</evidence>
<feature type="region of interest" description="Disordered" evidence="7">
    <location>
        <begin position="34"/>
        <end position="54"/>
    </location>
</feature>
<comment type="catalytic activity">
    <reaction evidence="1 6">
        <text>Cleavage of hydrophobic, N-terminal signal or leader sequences from secreted and periplasmic proteins.</text>
        <dbReference type="EC" id="3.4.21.89"/>
    </reaction>
</comment>
<evidence type="ECO:0000313" key="9">
    <source>
        <dbReference type="EMBL" id="NMN02593.1"/>
    </source>
</evidence>
<gene>
    <name evidence="9" type="ORF">G1C94_1215</name>
</gene>
<dbReference type="PROSITE" id="PS00761">
    <property type="entry name" value="SPASE_I_3"/>
    <property type="match status" value="1"/>
</dbReference>
<dbReference type="PANTHER" id="PTHR43390">
    <property type="entry name" value="SIGNAL PEPTIDASE I"/>
    <property type="match status" value="1"/>
</dbReference>
<evidence type="ECO:0000259" key="8">
    <source>
        <dbReference type="Pfam" id="PF10502"/>
    </source>
</evidence>
<comment type="similarity">
    <text evidence="3 6">Belongs to the peptidase S26 family.</text>
</comment>
<sequence length="263" mass="28364">MSDSHDEPSMPQSSPRQLIVEDRDSYTLAVADHGVDPAPLPTSAAKGNQVPRHAKPVDPGTFTWRDFVLWCGVPVVVMLLVRILLIGCYTIPSGSMLDTIQIGDRVAASKLTPRFFSLKRGDVVVFHDPANWLGGESSSSSKGDYLIKRLIGLPGDVVECAGAGQPITINGVAVDESAYLKSDVQPSSFAFKVTVTAGHVFVMGDNRSNSADSRYHQDDGQHGLVPVSDIVGVAIFRYWPLNRIGLLDSHHEVFDNVPDGNAS</sequence>
<dbReference type="InterPro" id="IPR000223">
    <property type="entry name" value="Pept_S26A_signal_pept_1"/>
</dbReference>
<dbReference type="RefSeq" id="WP_417852150.1">
    <property type="nucleotide sequence ID" value="NZ_JAAIIJ010000023.1"/>
</dbReference>
<dbReference type="Gene3D" id="2.10.109.10">
    <property type="entry name" value="Umud Fragment, subunit A"/>
    <property type="match status" value="1"/>
</dbReference>
<dbReference type="Pfam" id="PF10502">
    <property type="entry name" value="Peptidase_S26"/>
    <property type="match status" value="1"/>
</dbReference>
<keyword evidence="6" id="KW-1133">Transmembrane helix</keyword>
<protein>
    <recommendedName>
        <fullName evidence="4 6">Signal peptidase I</fullName>
        <ecNumber evidence="4 6">3.4.21.89</ecNumber>
    </recommendedName>
</protein>
<evidence type="ECO:0000256" key="4">
    <source>
        <dbReference type="ARBA" id="ARBA00013208"/>
    </source>
</evidence>
<reference evidence="9 10" key="1">
    <citation type="submission" date="2020-02" db="EMBL/GenBank/DDBJ databases">
        <title>Characterization of phylogenetic diversity of novel bifidobacterial species isolated in Czech ZOOs.</title>
        <authorList>
            <person name="Lugli G.A."/>
            <person name="Vera N.B."/>
            <person name="Ventura M."/>
        </authorList>
    </citation>
    <scope>NUCLEOTIDE SEQUENCE [LARGE SCALE GENOMIC DNA]</scope>
    <source>
        <strain evidence="9 10">DSM 109963</strain>
    </source>
</reference>
<keyword evidence="5 6" id="KW-0378">Hydrolase</keyword>
<dbReference type="Proteomes" id="UP000553756">
    <property type="component" value="Unassembled WGS sequence"/>
</dbReference>
<dbReference type="EMBL" id="JAAIIJ010000023">
    <property type="protein sequence ID" value="NMN02593.1"/>
    <property type="molecule type" value="Genomic_DNA"/>
</dbReference>
<keyword evidence="6" id="KW-0645">Protease</keyword>
<feature type="transmembrane region" description="Helical" evidence="6">
    <location>
        <begin position="67"/>
        <end position="91"/>
    </location>
</feature>
<evidence type="ECO:0000313" key="10">
    <source>
        <dbReference type="Proteomes" id="UP000553756"/>
    </source>
</evidence>
<dbReference type="NCBIfam" id="TIGR02227">
    <property type="entry name" value="sigpep_I_bact"/>
    <property type="match status" value="1"/>
</dbReference>
<keyword evidence="6" id="KW-0812">Transmembrane</keyword>
<feature type="domain" description="Peptidase S26" evidence="8">
    <location>
        <begin position="65"/>
        <end position="239"/>
    </location>
</feature>
<dbReference type="PRINTS" id="PR00727">
    <property type="entry name" value="LEADERPTASE"/>
</dbReference>
<keyword evidence="10" id="KW-1185">Reference proteome</keyword>
<evidence type="ECO:0000256" key="1">
    <source>
        <dbReference type="ARBA" id="ARBA00000677"/>
    </source>
</evidence>
<dbReference type="InterPro" id="IPR019758">
    <property type="entry name" value="Pept_S26A_signal_pept_1_CS"/>
</dbReference>
<proteinExistence type="inferred from homology"/>
<comment type="subcellular location">
    <subcellularLocation>
        <location evidence="2">Cell membrane</location>
        <topology evidence="2">Single-pass type II membrane protein</topology>
    </subcellularLocation>
    <subcellularLocation>
        <location evidence="6">Membrane</location>
        <topology evidence="6">Single-pass type II membrane protein</topology>
    </subcellularLocation>
</comment>
<evidence type="ECO:0000256" key="3">
    <source>
        <dbReference type="ARBA" id="ARBA00009370"/>
    </source>
</evidence>
<dbReference type="InterPro" id="IPR036286">
    <property type="entry name" value="LexA/Signal_pep-like_sf"/>
</dbReference>
<dbReference type="CDD" id="cd06530">
    <property type="entry name" value="S26_SPase_I"/>
    <property type="match status" value="1"/>
</dbReference>
<accession>A0ABX1T0B7</accession>
<dbReference type="EC" id="3.4.21.89" evidence="4 6"/>
<dbReference type="InterPro" id="IPR019533">
    <property type="entry name" value="Peptidase_S26"/>
</dbReference>